<evidence type="ECO:0000313" key="2">
    <source>
        <dbReference type="EMBL" id="EKC50598.1"/>
    </source>
</evidence>
<dbReference type="Pfam" id="PF04015">
    <property type="entry name" value="DUF362"/>
    <property type="match status" value="1"/>
</dbReference>
<dbReference type="InterPro" id="IPR007160">
    <property type="entry name" value="DUF362"/>
</dbReference>
<feature type="non-terminal residue" evidence="2">
    <location>
        <position position="49"/>
    </location>
</feature>
<comment type="caution">
    <text evidence="2">The sequence shown here is derived from an EMBL/GenBank/DDBJ whole genome shotgun (WGS) entry which is preliminary data.</text>
</comment>
<accession>K1RZ45</accession>
<organism evidence="2">
    <name type="scientific">human gut metagenome</name>
    <dbReference type="NCBI Taxonomy" id="408170"/>
    <lineage>
        <taxon>unclassified sequences</taxon>
        <taxon>metagenomes</taxon>
        <taxon>organismal metagenomes</taxon>
    </lineage>
</organism>
<protein>
    <recommendedName>
        <fullName evidence="1">DUF362 domain-containing protein</fullName>
    </recommendedName>
</protein>
<dbReference type="EMBL" id="AJWZ01009679">
    <property type="protein sequence ID" value="EKC50598.1"/>
    <property type="molecule type" value="Genomic_DNA"/>
</dbReference>
<gene>
    <name evidence="2" type="ORF">OBE_14052</name>
</gene>
<feature type="domain" description="DUF362" evidence="1">
    <location>
        <begin position="16"/>
        <end position="48"/>
    </location>
</feature>
<sequence>MEALNIAADLRPEMKIVIKPNMVMAKSPDFPATTHPLVVKAVIRWLKEQ</sequence>
<evidence type="ECO:0000259" key="1">
    <source>
        <dbReference type="Pfam" id="PF04015"/>
    </source>
</evidence>
<dbReference type="AlphaFoldDB" id="K1RZ45"/>
<reference evidence="2" key="1">
    <citation type="journal article" date="2013" name="Environ. Microbiol.">
        <title>Microbiota from the distal guts of lean and obese adolescents exhibit partial functional redundancy besides clear differences in community structure.</title>
        <authorList>
            <person name="Ferrer M."/>
            <person name="Ruiz A."/>
            <person name="Lanza F."/>
            <person name="Haange S.B."/>
            <person name="Oberbach A."/>
            <person name="Till H."/>
            <person name="Bargiela R."/>
            <person name="Campoy C."/>
            <person name="Segura M.T."/>
            <person name="Richter M."/>
            <person name="von Bergen M."/>
            <person name="Seifert J."/>
            <person name="Suarez A."/>
        </authorList>
    </citation>
    <scope>NUCLEOTIDE SEQUENCE</scope>
</reference>
<proteinExistence type="predicted"/>
<name>K1RZ45_9ZZZZ</name>